<dbReference type="InterPro" id="IPR030934">
    <property type="entry name" value="Intein_C"/>
</dbReference>
<reference evidence="2 3" key="1">
    <citation type="submission" date="2023-10" db="EMBL/GenBank/DDBJ databases">
        <title>The genome sequence of Streptomyces sp. HUAS YS2.</title>
        <authorList>
            <person name="Mo P."/>
        </authorList>
    </citation>
    <scope>NUCLEOTIDE SEQUENCE [LARGE SCALE GENOMIC DNA]</scope>
    <source>
        <strain evidence="2 3">HUAS YS2</strain>
    </source>
</reference>
<dbReference type="SUPFAM" id="SSF51294">
    <property type="entry name" value="Hedgehog/intein (Hint) domain"/>
    <property type="match status" value="1"/>
</dbReference>
<feature type="region of interest" description="Disordered" evidence="1">
    <location>
        <begin position="44"/>
        <end position="79"/>
    </location>
</feature>
<name>A0ABZ0LZR7_9ACTN</name>
<dbReference type="RefSeq" id="WP_318107442.1">
    <property type="nucleotide sequence ID" value="NZ_CP137573.1"/>
</dbReference>
<evidence type="ECO:0000313" key="3">
    <source>
        <dbReference type="Proteomes" id="UP001301731"/>
    </source>
</evidence>
<dbReference type="Pfam" id="PF07591">
    <property type="entry name" value="PT-HINT"/>
    <property type="match status" value="1"/>
</dbReference>
<dbReference type="Proteomes" id="UP001301731">
    <property type="component" value="Chromosome"/>
</dbReference>
<sequence length="527" mass="56716">MALIMVVAAIIGSLVATGVGPALADKFVTQVSCLFGGSCESGDLDGGPVAQEGAPAAGDAPDGDAPPPAEPPAPPAKTQAQLDFEAAQQALDLARTEQRTSDEKAKAIAKELAEILADELGLKNPFECVMTMDLATCGQAALDVLTGLIGGGAAGKFAKKYWKPWDWEKAAGKIKKVVGLAWDLKGRIGSAIDARGKVKNAEDTFNTAKAKLDAENAAKPKPEDPKKPPKKPDEEEEEPEKCPQPHSFLARTPVLFGDGSRRPIESVRLGDRVVATNPLTGRTAVRPVTRTIRTTDDKHFTVLTVLSGGRTQQLTATDTHPFWLTDLRRWADAGDIVAGAGLRTPEGRTVPVTAVRHYTQRQTTYDLTVDEIHTYYVLAGATPVLVHNNNCEDKVWEPYREDVSHDFQGPLPADAGIPPGSRLAPGYYTFIVRPDGSVRAIHDEVMKALNPTAGHVSLGENQGVIMAGRFVVDTSGRIIEVDNFSGHYAPKDLPGFTPLEDITRAAFRRHGWDIGDSWKYYPGRPGR</sequence>
<feature type="compositionally biased region" description="Basic and acidic residues" evidence="1">
    <location>
        <begin position="210"/>
        <end position="233"/>
    </location>
</feature>
<evidence type="ECO:0000313" key="2">
    <source>
        <dbReference type="EMBL" id="WOX24998.1"/>
    </source>
</evidence>
<dbReference type="PROSITE" id="PS50818">
    <property type="entry name" value="INTEIN_C_TER"/>
    <property type="match status" value="1"/>
</dbReference>
<evidence type="ECO:0000256" key="1">
    <source>
        <dbReference type="SAM" id="MobiDB-lite"/>
    </source>
</evidence>
<organism evidence="2 3">
    <name type="scientific">Streptomyces solicathayae</name>
    <dbReference type="NCBI Taxonomy" id="3081768"/>
    <lineage>
        <taxon>Bacteria</taxon>
        <taxon>Bacillati</taxon>
        <taxon>Actinomycetota</taxon>
        <taxon>Actinomycetes</taxon>
        <taxon>Kitasatosporales</taxon>
        <taxon>Streptomycetaceae</taxon>
        <taxon>Streptomyces</taxon>
    </lineage>
</organism>
<proteinExistence type="predicted"/>
<dbReference type="EMBL" id="CP137573">
    <property type="protein sequence ID" value="WOX24998.1"/>
    <property type="molecule type" value="Genomic_DNA"/>
</dbReference>
<dbReference type="Gene3D" id="2.170.16.10">
    <property type="entry name" value="Hedgehog/Intein (Hint) domain"/>
    <property type="match status" value="1"/>
</dbReference>
<feature type="region of interest" description="Disordered" evidence="1">
    <location>
        <begin position="209"/>
        <end position="254"/>
    </location>
</feature>
<gene>
    <name evidence="2" type="ORF">R2D22_27875</name>
</gene>
<accession>A0ABZ0LZR7</accession>
<dbReference type="CDD" id="cd00081">
    <property type="entry name" value="Hint"/>
    <property type="match status" value="1"/>
</dbReference>
<dbReference type="InterPro" id="IPR036844">
    <property type="entry name" value="Hint_dom_sf"/>
</dbReference>
<keyword evidence="3" id="KW-1185">Reference proteome</keyword>
<protein>
    <submittedName>
        <fullName evidence="2">Polymorphic toxin-type HINT domain-containing protein</fullName>
    </submittedName>
</protein>
<feature type="compositionally biased region" description="Pro residues" evidence="1">
    <location>
        <begin position="64"/>
        <end position="75"/>
    </location>
</feature>
<dbReference type="NCBIfam" id="TIGR01443">
    <property type="entry name" value="intein_Cterm"/>
    <property type="match status" value="1"/>
</dbReference>